<evidence type="ECO:0000259" key="7">
    <source>
        <dbReference type="PROSITE" id="PS51462"/>
    </source>
</evidence>
<reference evidence="8 9" key="1">
    <citation type="submission" date="2019-01" db="EMBL/GenBank/DDBJ databases">
        <title>Pseudoxanthomonas composti sp. nov., isolated from compost.</title>
        <authorList>
            <person name="Yang G."/>
        </authorList>
    </citation>
    <scope>NUCLEOTIDE SEQUENCE [LARGE SCALE GENOMIC DNA]</scope>
    <source>
        <strain evidence="8 9">GSS15</strain>
    </source>
</reference>
<dbReference type="Proteomes" id="UP000289784">
    <property type="component" value="Unassembled WGS sequence"/>
</dbReference>
<accession>A0A4Q1K059</accession>
<keyword evidence="5 6" id="KW-0378">Hydrolase</keyword>
<proteinExistence type="inferred from homology"/>
<keyword evidence="6" id="KW-0460">Magnesium</keyword>
<dbReference type="CDD" id="cd03675">
    <property type="entry name" value="NUDIX_Hydrolase"/>
    <property type="match status" value="1"/>
</dbReference>
<dbReference type="EC" id="3.6.1.-" evidence="6"/>
<evidence type="ECO:0000256" key="1">
    <source>
        <dbReference type="ARBA" id="ARBA00001946"/>
    </source>
</evidence>
<dbReference type="EMBL" id="SAWZ01000002">
    <property type="protein sequence ID" value="RXR07347.1"/>
    <property type="molecule type" value="Genomic_DNA"/>
</dbReference>
<keyword evidence="9" id="KW-1185">Reference proteome</keyword>
<dbReference type="AlphaFoldDB" id="A0A4Q1K059"/>
<comment type="caution">
    <text evidence="8">The sequence shown here is derived from an EMBL/GenBank/DDBJ whole genome shotgun (WGS) entry which is preliminary data.</text>
</comment>
<dbReference type="GO" id="GO:0017111">
    <property type="term" value="F:ribonucleoside triphosphate phosphatase activity"/>
    <property type="evidence" value="ECO:0007669"/>
    <property type="project" value="InterPro"/>
</dbReference>
<evidence type="ECO:0000256" key="4">
    <source>
        <dbReference type="ARBA" id="ARBA00015552"/>
    </source>
</evidence>
<dbReference type="InterPro" id="IPR000086">
    <property type="entry name" value="NUDIX_hydrolase_dom"/>
</dbReference>
<dbReference type="InterPro" id="IPR020084">
    <property type="entry name" value="NUDIX_hydrolase_CS"/>
</dbReference>
<dbReference type="OrthoDB" id="8594221at2"/>
<comment type="subunit">
    <text evidence="3 6">Monomer.</text>
</comment>
<comment type="similarity">
    <text evidence="2 6">Belongs to the Nudix hydrolase family. NudJ subfamily.</text>
</comment>
<dbReference type="Gene3D" id="3.90.79.10">
    <property type="entry name" value="Nucleoside Triphosphate Pyrophosphohydrolase"/>
    <property type="match status" value="1"/>
</dbReference>
<dbReference type="GO" id="GO:0004787">
    <property type="term" value="F:thiamine diphosphate phosphatase activity"/>
    <property type="evidence" value="ECO:0007669"/>
    <property type="project" value="InterPro"/>
</dbReference>
<name>A0A4Q1K059_9GAMM</name>
<comment type="cofactor">
    <cofactor evidence="1 6">
        <name>Mg(2+)</name>
        <dbReference type="ChEBI" id="CHEBI:18420"/>
    </cofactor>
</comment>
<dbReference type="PROSITE" id="PS51462">
    <property type="entry name" value="NUDIX"/>
    <property type="match status" value="1"/>
</dbReference>
<dbReference type="PANTHER" id="PTHR43222">
    <property type="entry name" value="NUDIX HYDROLASE 23"/>
    <property type="match status" value="1"/>
</dbReference>
<evidence type="ECO:0000256" key="3">
    <source>
        <dbReference type="ARBA" id="ARBA00011245"/>
    </source>
</evidence>
<sequence>MAAGQAPWYPDVTVATVVVREGKLLVVEEYAGSDRLQLNQPAGHLDPDETLAQAAVRETLEETGWDVELTGFIGAYQWTAPSGQEFLRFAFFGEPLRHHPQRRLDDGIERAIWMTPTELQAQADRHRSPLVWKVVQDYLAGQRYPLWLVQAVA</sequence>
<organism evidence="8 9">
    <name type="scientific">Pseudoxanthomonas composti</name>
    <dbReference type="NCBI Taxonomy" id="2137479"/>
    <lineage>
        <taxon>Bacteria</taxon>
        <taxon>Pseudomonadati</taxon>
        <taxon>Pseudomonadota</taxon>
        <taxon>Gammaproteobacteria</taxon>
        <taxon>Lysobacterales</taxon>
        <taxon>Lysobacteraceae</taxon>
        <taxon>Pseudoxanthomonas</taxon>
    </lineage>
</organism>
<evidence type="ECO:0000313" key="9">
    <source>
        <dbReference type="Proteomes" id="UP000289784"/>
    </source>
</evidence>
<dbReference type="SUPFAM" id="SSF55811">
    <property type="entry name" value="Nudix"/>
    <property type="match status" value="1"/>
</dbReference>
<dbReference type="PROSITE" id="PS00893">
    <property type="entry name" value="NUDIX_BOX"/>
    <property type="match status" value="1"/>
</dbReference>
<dbReference type="GO" id="GO:0017110">
    <property type="term" value="F:nucleoside diphosphate phosphatase activity"/>
    <property type="evidence" value="ECO:0007669"/>
    <property type="project" value="InterPro"/>
</dbReference>
<dbReference type="InterPro" id="IPR033713">
    <property type="entry name" value="NudJ"/>
</dbReference>
<evidence type="ECO:0000256" key="6">
    <source>
        <dbReference type="RuleBase" id="RU364043"/>
    </source>
</evidence>
<evidence type="ECO:0000256" key="2">
    <source>
        <dbReference type="ARBA" id="ARBA00007608"/>
    </source>
</evidence>
<dbReference type="PANTHER" id="PTHR43222:SF11">
    <property type="entry name" value="PHOSPHATASE NUDJ"/>
    <property type="match status" value="1"/>
</dbReference>
<evidence type="ECO:0000256" key="5">
    <source>
        <dbReference type="ARBA" id="ARBA00022801"/>
    </source>
</evidence>
<dbReference type="Pfam" id="PF00293">
    <property type="entry name" value="NUDIX"/>
    <property type="match status" value="1"/>
</dbReference>
<evidence type="ECO:0000313" key="8">
    <source>
        <dbReference type="EMBL" id="RXR07347.1"/>
    </source>
</evidence>
<protein>
    <recommendedName>
        <fullName evidence="4 6">Phosphatase NudJ</fullName>
        <ecNumber evidence="6">3.6.1.-</ecNumber>
    </recommendedName>
</protein>
<feature type="domain" description="Nudix hydrolase" evidence="7">
    <location>
        <begin position="7"/>
        <end position="136"/>
    </location>
</feature>
<dbReference type="InterPro" id="IPR015797">
    <property type="entry name" value="NUDIX_hydrolase-like_dom_sf"/>
</dbReference>
<gene>
    <name evidence="6" type="primary">nudJ</name>
    <name evidence="8" type="ORF">EPA99_05370</name>
</gene>
<dbReference type="RefSeq" id="WP_129470162.1">
    <property type="nucleotide sequence ID" value="NZ_SAWZ01000002.1"/>
</dbReference>